<feature type="transmembrane region" description="Helical" evidence="1">
    <location>
        <begin position="20"/>
        <end position="38"/>
    </location>
</feature>
<keyword evidence="3" id="KW-1185">Reference proteome</keyword>
<evidence type="ECO:0000313" key="2">
    <source>
        <dbReference type="EMBL" id="CUS37383.1"/>
    </source>
</evidence>
<dbReference type="OrthoDB" id="9795920at2"/>
<dbReference type="AlphaFoldDB" id="A0A0S4LIF9"/>
<evidence type="ECO:0000256" key="1">
    <source>
        <dbReference type="SAM" id="Phobius"/>
    </source>
</evidence>
<keyword evidence="1" id="KW-0812">Transmembrane</keyword>
<proteinExistence type="predicted"/>
<dbReference type="Proteomes" id="UP000198736">
    <property type="component" value="Unassembled WGS sequence"/>
</dbReference>
<keyword evidence="1" id="KW-1133">Transmembrane helix</keyword>
<dbReference type="RefSeq" id="WP_090899145.1">
    <property type="nucleotide sequence ID" value="NZ_CZPZ01000023.1"/>
</dbReference>
<sequence>MLYCTAMELGRIGFARPPAIVWLIVLAVAVVGCPSKTIRYPAEHERLLRIDQAVESLRSAYQRKDQSGFHALLLPADQLNELRQQAEMDFAAFSTISLEFKIERVTIEKDDINVLIHWQGTWKRDAADMGVRHRGLARLQWVGTNSILLRGAQGDLPFGMKTKQMLSEPLSSPPQPR</sequence>
<reference evidence="3" key="1">
    <citation type="submission" date="2015-10" db="EMBL/GenBank/DDBJ databases">
        <authorList>
            <person name="Luecker S."/>
            <person name="Luecker S."/>
        </authorList>
    </citation>
    <scope>NUCLEOTIDE SEQUENCE [LARGE SCALE GENOMIC DNA]</scope>
</reference>
<protein>
    <submittedName>
        <fullName evidence="2">Uncharacterized protein</fullName>
    </submittedName>
</protein>
<accession>A0A0S4LIF9</accession>
<organism evidence="2 3">
    <name type="scientific">Candidatus Nitrospira nitrificans</name>
    <dbReference type="NCBI Taxonomy" id="1742973"/>
    <lineage>
        <taxon>Bacteria</taxon>
        <taxon>Pseudomonadati</taxon>
        <taxon>Nitrospirota</taxon>
        <taxon>Nitrospiria</taxon>
        <taxon>Nitrospirales</taxon>
        <taxon>Nitrospiraceae</taxon>
        <taxon>Nitrospira</taxon>
    </lineage>
</organism>
<gene>
    <name evidence="2" type="ORF">COMA2_30245</name>
</gene>
<dbReference type="STRING" id="1742973.COMA2_30245"/>
<dbReference type="EMBL" id="CZPZ01000023">
    <property type="protein sequence ID" value="CUS37383.1"/>
    <property type="molecule type" value="Genomic_DNA"/>
</dbReference>
<evidence type="ECO:0000313" key="3">
    <source>
        <dbReference type="Proteomes" id="UP000198736"/>
    </source>
</evidence>
<name>A0A0S4LIF9_9BACT</name>
<keyword evidence="1" id="KW-0472">Membrane</keyword>